<evidence type="ECO:0000313" key="5">
    <source>
        <dbReference type="Proteomes" id="UP001222403"/>
    </source>
</evidence>
<gene>
    <name evidence="2" type="ORF">M5J11_18305</name>
    <name evidence="3" type="ORF">PG365_13060</name>
</gene>
<sequence length="180" mass="19482">MPEITLSRLMIIQGTIATTLCTLVLMLSGCSFAASTNHPMAAGLSGYNHTQGSITSFSVNGSSASVGGVQCCVLLPAKWAPGLQARIKWESLNTSKLSPMPKFSQVEAYKRWEAELERYSTQHEVSVPIPEYDSKTACGLDVHFLPCNQVKVTTSCKSYGSDGYPINEPMDMKEPAVCPK</sequence>
<evidence type="ECO:0000256" key="1">
    <source>
        <dbReference type="SAM" id="SignalP"/>
    </source>
</evidence>
<dbReference type="AlphaFoldDB" id="A0AAX3RVY0"/>
<reference evidence="3" key="2">
    <citation type="submission" date="2023-01" db="EMBL/GenBank/DDBJ databases">
        <title>The prevalence of carbapenem-resistant bacteria in aquaculture in China and the genetic diversity of carbapenem-resistant genes.</title>
        <authorList>
            <person name="Wen R."/>
        </authorList>
    </citation>
    <scope>NUCLEOTIDE SEQUENCE</scope>
    <source>
        <strain evidence="3">PVA41-chromosome</strain>
    </source>
</reference>
<evidence type="ECO:0000313" key="2">
    <source>
        <dbReference type="EMBL" id="USB36717.1"/>
    </source>
</evidence>
<keyword evidence="1" id="KW-0732">Signal</keyword>
<protein>
    <submittedName>
        <fullName evidence="3">DUF3304 domain-containing protein</fullName>
    </submittedName>
</protein>
<evidence type="ECO:0000313" key="4">
    <source>
        <dbReference type="Proteomes" id="UP001057142"/>
    </source>
</evidence>
<dbReference type="EMBL" id="CP116222">
    <property type="protein sequence ID" value="WFC05648.1"/>
    <property type="molecule type" value="Genomic_DNA"/>
</dbReference>
<keyword evidence="4" id="KW-1185">Reference proteome</keyword>
<dbReference type="Pfam" id="PF11745">
    <property type="entry name" value="DUF3304"/>
    <property type="match status" value="1"/>
</dbReference>
<evidence type="ECO:0000313" key="3">
    <source>
        <dbReference type="EMBL" id="WFC05648.1"/>
    </source>
</evidence>
<name>A0AAX3RVY0_9GAMM</name>
<organism evidence="3 5">
    <name type="scientific">Providencia vermicola</name>
    <dbReference type="NCBI Taxonomy" id="333965"/>
    <lineage>
        <taxon>Bacteria</taxon>
        <taxon>Pseudomonadati</taxon>
        <taxon>Pseudomonadota</taxon>
        <taxon>Gammaproteobacteria</taxon>
        <taxon>Enterobacterales</taxon>
        <taxon>Morganellaceae</taxon>
        <taxon>Providencia</taxon>
    </lineage>
</organism>
<feature type="signal peptide" evidence="1">
    <location>
        <begin position="1"/>
        <end position="33"/>
    </location>
</feature>
<dbReference type="Proteomes" id="UP001057142">
    <property type="component" value="Chromosome"/>
</dbReference>
<feature type="chain" id="PRO_5043646109" evidence="1">
    <location>
        <begin position="34"/>
        <end position="180"/>
    </location>
</feature>
<dbReference type="EMBL" id="CP097327">
    <property type="protein sequence ID" value="USB36717.1"/>
    <property type="molecule type" value="Genomic_DNA"/>
</dbReference>
<dbReference type="Proteomes" id="UP001222403">
    <property type="component" value="Chromosome"/>
</dbReference>
<proteinExistence type="predicted"/>
<accession>A0AAX3RVY0</accession>
<reference evidence="2" key="1">
    <citation type="journal article" date="2022" name="Front. Microbiol.">
        <title>Identification of a novel aminoglycoside O-nucleotidyltransferase AadA33 in Providencia vermicola.</title>
        <authorList>
            <person name="Feng C."/>
            <person name="Gao M."/>
            <person name="Jiang W."/>
            <person name="Shi W."/>
            <person name="Li A."/>
            <person name="Liu S."/>
            <person name="Zhang L."/>
            <person name="Zhang X."/>
            <person name="Li Q."/>
            <person name="Lin H."/>
            <person name="Lu J."/>
            <person name="Li K."/>
            <person name="Zhang H."/>
            <person name="Hu Y."/>
            <person name="Bao Q."/>
            <person name="Lin X."/>
        </authorList>
    </citation>
    <scope>NUCLEOTIDE SEQUENCE</scope>
    <source>
        <strain evidence="2">P13</strain>
    </source>
</reference>
<dbReference type="InterPro" id="IPR021733">
    <property type="entry name" value="DUF3304"/>
</dbReference>
<dbReference type="RefSeq" id="WP_163862454.1">
    <property type="nucleotide sequence ID" value="NZ_CP048796.1"/>
</dbReference>